<comment type="subcellular location">
    <subcellularLocation>
        <location evidence="1 7">Cell membrane</location>
        <topology evidence="1 7">Multi-pass membrane protein</topology>
    </subcellularLocation>
</comment>
<evidence type="ECO:0000256" key="2">
    <source>
        <dbReference type="ARBA" id="ARBA00022448"/>
    </source>
</evidence>
<dbReference type="Gene3D" id="1.10.3720.10">
    <property type="entry name" value="MetI-like"/>
    <property type="match status" value="1"/>
</dbReference>
<evidence type="ECO:0000256" key="6">
    <source>
        <dbReference type="ARBA" id="ARBA00023136"/>
    </source>
</evidence>
<name>A0A543D9B7_9PSEU</name>
<dbReference type="CDD" id="cd06261">
    <property type="entry name" value="TM_PBP2"/>
    <property type="match status" value="1"/>
</dbReference>
<evidence type="ECO:0000256" key="4">
    <source>
        <dbReference type="ARBA" id="ARBA00022692"/>
    </source>
</evidence>
<dbReference type="PROSITE" id="PS50928">
    <property type="entry name" value="ABC_TM1"/>
    <property type="match status" value="1"/>
</dbReference>
<dbReference type="SUPFAM" id="SSF161098">
    <property type="entry name" value="MetI-like"/>
    <property type="match status" value="1"/>
</dbReference>
<keyword evidence="10" id="KW-1185">Reference proteome</keyword>
<comment type="caution">
    <text evidence="9">The sequence shown here is derived from an EMBL/GenBank/DDBJ whole genome shotgun (WGS) entry which is preliminary data.</text>
</comment>
<dbReference type="RefSeq" id="WP_142059494.1">
    <property type="nucleotide sequence ID" value="NZ_VFPA01000004.1"/>
</dbReference>
<reference evidence="9 10" key="1">
    <citation type="submission" date="2019-06" db="EMBL/GenBank/DDBJ databases">
        <title>Sequencing the genomes of 1000 actinobacteria strains.</title>
        <authorList>
            <person name="Klenk H.-P."/>
        </authorList>
    </citation>
    <scope>NUCLEOTIDE SEQUENCE [LARGE SCALE GENOMIC DNA]</scope>
    <source>
        <strain evidence="9 10">DSM 45301</strain>
    </source>
</reference>
<protein>
    <submittedName>
        <fullName evidence="9">Carbohydrate ABC transporter membrane protein 2 (CUT1 family)</fullName>
    </submittedName>
</protein>
<dbReference type="InterPro" id="IPR000515">
    <property type="entry name" value="MetI-like"/>
</dbReference>
<feature type="transmembrane region" description="Helical" evidence="7">
    <location>
        <begin position="206"/>
        <end position="229"/>
    </location>
</feature>
<feature type="transmembrane region" description="Helical" evidence="7">
    <location>
        <begin position="164"/>
        <end position="185"/>
    </location>
</feature>
<evidence type="ECO:0000256" key="1">
    <source>
        <dbReference type="ARBA" id="ARBA00004651"/>
    </source>
</evidence>
<dbReference type="OrthoDB" id="2063054at2"/>
<feature type="transmembrane region" description="Helical" evidence="7">
    <location>
        <begin position="264"/>
        <end position="285"/>
    </location>
</feature>
<evidence type="ECO:0000259" key="8">
    <source>
        <dbReference type="PROSITE" id="PS50928"/>
    </source>
</evidence>
<evidence type="ECO:0000256" key="5">
    <source>
        <dbReference type="ARBA" id="ARBA00022989"/>
    </source>
</evidence>
<comment type="similarity">
    <text evidence="7">Belongs to the binding-protein-dependent transport system permease family.</text>
</comment>
<dbReference type="Pfam" id="PF00528">
    <property type="entry name" value="BPD_transp_1"/>
    <property type="match status" value="1"/>
</dbReference>
<dbReference type="GO" id="GO:0055085">
    <property type="term" value="P:transmembrane transport"/>
    <property type="evidence" value="ECO:0007669"/>
    <property type="project" value="InterPro"/>
</dbReference>
<evidence type="ECO:0000313" key="10">
    <source>
        <dbReference type="Proteomes" id="UP000315677"/>
    </source>
</evidence>
<keyword evidence="4 7" id="KW-0812">Transmembrane</keyword>
<keyword evidence="6 7" id="KW-0472">Membrane</keyword>
<accession>A0A543D9B7</accession>
<dbReference type="AlphaFoldDB" id="A0A543D9B7"/>
<keyword evidence="5 7" id="KW-1133">Transmembrane helix</keyword>
<feature type="transmembrane region" description="Helical" evidence="7">
    <location>
        <begin position="95"/>
        <end position="119"/>
    </location>
</feature>
<dbReference type="GO" id="GO:0005886">
    <property type="term" value="C:plasma membrane"/>
    <property type="evidence" value="ECO:0007669"/>
    <property type="project" value="UniProtKB-SubCell"/>
</dbReference>
<dbReference type="Proteomes" id="UP000315677">
    <property type="component" value="Unassembled WGS sequence"/>
</dbReference>
<feature type="transmembrane region" description="Helical" evidence="7">
    <location>
        <begin position="131"/>
        <end position="158"/>
    </location>
</feature>
<gene>
    <name evidence="9" type="ORF">FB558_6158</name>
</gene>
<keyword evidence="3" id="KW-1003">Cell membrane</keyword>
<organism evidence="9 10">
    <name type="scientific">Pseudonocardia kunmingensis</name>
    <dbReference type="NCBI Taxonomy" id="630975"/>
    <lineage>
        <taxon>Bacteria</taxon>
        <taxon>Bacillati</taxon>
        <taxon>Actinomycetota</taxon>
        <taxon>Actinomycetes</taxon>
        <taxon>Pseudonocardiales</taxon>
        <taxon>Pseudonocardiaceae</taxon>
        <taxon>Pseudonocardia</taxon>
    </lineage>
</organism>
<sequence>MPTTDELVQATPAAGVVDPTPARRRPAPRARWTRRNVGLLALGLVLGVLTVLPLVIMVLGSFKPEAEVTAPTILPQEPTFENYVYVFTEVPFLRYLLNSAFISGVITVLALWFHSMAAYALARLRFPGREAIFLVIFSTLLVSLPVVMVPTFAVVRALGMVDSYAGLIIPAIFNAFGIFLLRQFYISLPAELEEAALLDGAGYWRVYWSVILPLSRPILSALTVFFFLANWNSFVWPLTITSDPNLRTVQVGIASFQLQYSGNWNYTLAAATVAALPMLALFFFFQRHIVESIKSAGFK</sequence>
<evidence type="ECO:0000313" key="9">
    <source>
        <dbReference type="EMBL" id="TQM05934.1"/>
    </source>
</evidence>
<evidence type="ECO:0000256" key="7">
    <source>
        <dbReference type="RuleBase" id="RU363032"/>
    </source>
</evidence>
<feature type="transmembrane region" description="Helical" evidence="7">
    <location>
        <begin position="39"/>
        <end position="62"/>
    </location>
</feature>
<keyword evidence="2 7" id="KW-0813">Transport</keyword>
<dbReference type="EMBL" id="VFPA01000004">
    <property type="protein sequence ID" value="TQM05934.1"/>
    <property type="molecule type" value="Genomic_DNA"/>
</dbReference>
<proteinExistence type="inferred from homology"/>
<feature type="domain" description="ABC transmembrane type-1" evidence="8">
    <location>
        <begin position="96"/>
        <end position="285"/>
    </location>
</feature>
<evidence type="ECO:0000256" key="3">
    <source>
        <dbReference type="ARBA" id="ARBA00022475"/>
    </source>
</evidence>
<dbReference type="PANTHER" id="PTHR43744">
    <property type="entry name" value="ABC TRANSPORTER PERMEASE PROTEIN MG189-RELATED-RELATED"/>
    <property type="match status" value="1"/>
</dbReference>
<dbReference type="InterPro" id="IPR035906">
    <property type="entry name" value="MetI-like_sf"/>
</dbReference>
<dbReference type="PANTHER" id="PTHR43744:SF12">
    <property type="entry name" value="ABC TRANSPORTER PERMEASE PROTEIN MG189-RELATED"/>
    <property type="match status" value="1"/>
</dbReference>